<gene>
    <name evidence="9" type="ORF">AUEXF2481DRAFT_2659</name>
</gene>
<dbReference type="EC" id="2.1.1.-" evidence="6"/>
<dbReference type="EMBL" id="KL584753">
    <property type="protein sequence ID" value="KEQ97729.1"/>
    <property type="molecule type" value="Genomic_DNA"/>
</dbReference>
<dbReference type="GO" id="GO:0032259">
    <property type="term" value="P:methylation"/>
    <property type="evidence" value="ECO:0007669"/>
    <property type="project" value="UniProtKB-KW"/>
</dbReference>
<organism evidence="9 10">
    <name type="scientific">Aureobasidium subglaciale (strain EXF-2481)</name>
    <name type="common">Aureobasidium pullulans var. subglaciale</name>
    <dbReference type="NCBI Taxonomy" id="1043005"/>
    <lineage>
        <taxon>Eukaryota</taxon>
        <taxon>Fungi</taxon>
        <taxon>Dikarya</taxon>
        <taxon>Ascomycota</taxon>
        <taxon>Pezizomycotina</taxon>
        <taxon>Dothideomycetes</taxon>
        <taxon>Dothideomycetidae</taxon>
        <taxon>Dothideales</taxon>
        <taxon>Saccotheciaceae</taxon>
        <taxon>Aureobasidium</taxon>
    </lineage>
</organism>
<evidence type="ECO:0000256" key="1">
    <source>
        <dbReference type="ARBA" id="ARBA00022603"/>
    </source>
</evidence>
<dbReference type="AlphaFoldDB" id="A0A074YNP1"/>
<feature type="region of interest" description="Disordered" evidence="7">
    <location>
        <begin position="1"/>
        <end position="25"/>
    </location>
</feature>
<dbReference type="HOGENOM" id="CLU_039068_5_2_1"/>
<accession>A0A074YNP1</accession>
<evidence type="ECO:0000256" key="4">
    <source>
        <dbReference type="ARBA" id="ARBA00038188"/>
    </source>
</evidence>
<dbReference type="Proteomes" id="UP000030641">
    <property type="component" value="Unassembled WGS sequence"/>
</dbReference>
<keyword evidence="3 5" id="KW-0949">S-adenosyl-L-methionine</keyword>
<dbReference type="Pfam" id="PF08241">
    <property type="entry name" value="Methyltransf_11"/>
    <property type="match status" value="1"/>
</dbReference>
<dbReference type="InterPro" id="IPR030384">
    <property type="entry name" value="MeTrfase_SMT"/>
</dbReference>
<keyword evidence="6" id="KW-0752">Steroid biosynthesis</keyword>
<name>A0A074YNP1_AURSE</name>
<evidence type="ECO:0000256" key="3">
    <source>
        <dbReference type="ARBA" id="ARBA00022691"/>
    </source>
</evidence>
<dbReference type="Pfam" id="PF08498">
    <property type="entry name" value="Sterol_MT_C"/>
    <property type="match status" value="1"/>
</dbReference>
<dbReference type="OrthoDB" id="540004at2759"/>
<evidence type="ECO:0000256" key="7">
    <source>
        <dbReference type="SAM" id="MobiDB-lite"/>
    </source>
</evidence>
<dbReference type="STRING" id="1043005.A0A074YNP1"/>
<keyword evidence="6" id="KW-0443">Lipid metabolism</keyword>
<dbReference type="InterPro" id="IPR029063">
    <property type="entry name" value="SAM-dependent_MTases_sf"/>
</dbReference>
<dbReference type="OMA" id="HMVKGTF"/>
<dbReference type="PANTHER" id="PTHR44068">
    <property type="entry name" value="ZGC:194242"/>
    <property type="match status" value="1"/>
</dbReference>
<keyword evidence="6" id="KW-0444">Lipid biosynthesis</keyword>
<dbReference type="SUPFAM" id="SSF53335">
    <property type="entry name" value="S-adenosyl-L-methionine-dependent methyltransferases"/>
    <property type="match status" value="1"/>
</dbReference>
<evidence type="ECO:0000256" key="6">
    <source>
        <dbReference type="RuleBase" id="RU362025"/>
    </source>
</evidence>
<comment type="similarity">
    <text evidence="4 5 6">Belongs to the class I-like SAM-binding methyltransferase superfamily. Erg6/SMT family.</text>
</comment>
<reference evidence="9 10" key="1">
    <citation type="journal article" date="2014" name="BMC Genomics">
        <title>Genome sequencing of four Aureobasidium pullulans varieties: biotechnological potential, stress tolerance, and description of new species.</title>
        <authorList>
            <person name="Gostin Ar C."/>
            <person name="Ohm R.A."/>
            <person name="Kogej T."/>
            <person name="Sonjak S."/>
            <person name="Turk M."/>
            <person name="Zajc J."/>
            <person name="Zalar P."/>
            <person name="Grube M."/>
            <person name="Sun H."/>
            <person name="Han J."/>
            <person name="Sharma A."/>
            <person name="Chiniquy J."/>
            <person name="Ngan C.Y."/>
            <person name="Lipzen A."/>
            <person name="Barry K."/>
            <person name="Grigoriev I.V."/>
            <person name="Gunde-Cimerman N."/>
        </authorList>
    </citation>
    <scope>NUCLEOTIDE SEQUENCE [LARGE SCALE GENOMIC DNA]</scope>
    <source>
        <strain evidence="9 10">EXF-2481</strain>
    </source>
</reference>
<feature type="domain" description="SAM-dependent methyltransferase Erg6/SMT-type" evidence="8">
    <location>
        <begin position="72"/>
        <end position="373"/>
    </location>
</feature>
<dbReference type="InterPro" id="IPR013705">
    <property type="entry name" value="Sterol_MeTrfase_C"/>
</dbReference>
<dbReference type="InParanoid" id="A0A074YNP1"/>
<dbReference type="Gene3D" id="3.40.50.150">
    <property type="entry name" value="Vaccinia Virus protein VP39"/>
    <property type="match status" value="1"/>
</dbReference>
<keyword evidence="6" id="KW-0753">Steroid metabolism</keyword>
<comment type="pathway">
    <text evidence="6">Steroid metabolism.</text>
</comment>
<dbReference type="GO" id="GO:0003838">
    <property type="term" value="F:sterol 24-C-methyltransferase activity"/>
    <property type="evidence" value="ECO:0007669"/>
    <property type="project" value="TreeGrafter"/>
</dbReference>
<dbReference type="PROSITE" id="PS51685">
    <property type="entry name" value="SAM_MT_ERG6_SMT"/>
    <property type="match status" value="1"/>
</dbReference>
<keyword evidence="1 5" id="KW-0489">Methyltransferase</keyword>
<dbReference type="PANTHER" id="PTHR44068:SF1">
    <property type="entry name" value="HYPOTHETICAL LOC100005854"/>
    <property type="match status" value="1"/>
</dbReference>
<dbReference type="GO" id="GO:0005783">
    <property type="term" value="C:endoplasmic reticulum"/>
    <property type="evidence" value="ECO:0007669"/>
    <property type="project" value="TreeGrafter"/>
</dbReference>
<comment type="function">
    <text evidence="6">Catalyzes the transfer of methyl groups from S-adenosyl-methionine to the C-24 of sterols.</text>
</comment>
<keyword evidence="6" id="KW-0756">Sterol biosynthesis</keyword>
<protein>
    <recommendedName>
        <fullName evidence="6">Sterol 24-C-methyltransferase</fullName>
        <ecNumber evidence="6">2.1.1.-</ecNumber>
    </recommendedName>
    <alternativeName>
        <fullName evidence="6">Delta(24)-sterol C-methyltransferase</fullName>
    </alternativeName>
</protein>
<dbReference type="InterPro" id="IPR013216">
    <property type="entry name" value="Methyltransf_11"/>
</dbReference>
<keyword evidence="10" id="KW-1185">Reference proteome</keyword>
<evidence type="ECO:0000313" key="10">
    <source>
        <dbReference type="Proteomes" id="UP000030641"/>
    </source>
</evidence>
<evidence type="ECO:0000259" key="8">
    <source>
        <dbReference type="PROSITE" id="PS51685"/>
    </source>
</evidence>
<evidence type="ECO:0000256" key="5">
    <source>
        <dbReference type="PROSITE-ProRule" id="PRU01022"/>
    </source>
</evidence>
<keyword evidence="2 5" id="KW-0808">Transferase</keyword>
<sequence length="406" mass="46574">MAAQNKPTVVKTYLPDSASGHLPKTREDDAWGAQFRTHFNTEENLDKPSDIQKLEAEREARKKHYANIAHDYYELATLSLEFGWNKKFHFAPFLDDKQSLREALAAHDHYQFMTMGVRPGMRGLDAGCGVGEPARQYARWADVHVTGVTITEYQVYRAQMFAEEEGMADKVDFVRADYCKMPFPDNHFDFVFAQEATVHAPELRDVYTEMCRVLKPGGFMSVGEWVMTDKFNPKNPQHVDIRRRIERGNGIANMKTAKEAISEFKYTGLDVYHIEDHALKGLQSRPWWLPLDGNTTQFQDRSDWWTVFFLKPTVWHICKAWVKFQGLVGLYNKTDCDTVLEAMNTQGQAVWGLRDGGKQGIFTPMLMMYGKKPENWVHPDPVKAREAAERVAAAAEEFAKSKDKTT</sequence>
<evidence type="ECO:0000313" key="9">
    <source>
        <dbReference type="EMBL" id="KEQ97729.1"/>
    </source>
</evidence>
<dbReference type="InterPro" id="IPR050447">
    <property type="entry name" value="Erg6_SMT_methyltransf"/>
</dbReference>
<proteinExistence type="inferred from homology"/>
<dbReference type="GO" id="GO:0016126">
    <property type="term" value="P:sterol biosynthetic process"/>
    <property type="evidence" value="ECO:0007669"/>
    <property type="project" value="UniProtKB-KW"/>
</dbReference>
<dbReference type="RefSeq" id="XP_013346122.1">
    <property type="nucleotide sequence ID" value="XM_013490668.1"/>
</dbReference>
<evidence type="ECO:0000256" key="2">
    <source>
        <dbReference type="ARBA" id="ARBA00022679"/>
    </source>
</evidence>
<dbReference type="GeneID" id="25363282"/>
<dbReference type="CDD" id="cd02440">
    <property type="entry name" value="AdoMet_MTases"/>
    <property type="match status" value="1"/>
</dbReference>
<keyword evidence="6" id="KW-1207">Sterol metabolism</keyword>